<dbReference type="eggNOG" id="COG2250">
    <property type="taxonomic scope" value="Bacteria"/>
</dbReference>
<dbReference type="SMART" id="SM00748">
    <property type="entry name" value="HEPN"/>
    <property type="match status" value="1"/>
</dbReference>
<dbReference type="PROSITE" id="PS50910">
    <property type="entry name" value="HEPN"/>
    <property type="match status" value="1"/>
</dbReference>
<dbReference type="SUPFAM" id="SSF81593">
    <property type="entry name" value="Nucleotidyltransferase substrate binding subunit/domain"/>
    <property type="match status" value="1"/>
</dbReference>
<reference evidence="2 3" key="1">
    <citation type="journal article" date="2013" name="ISME J.">
        <title>By their genes ye shall know them: genomic signatures of predatory bacteria.</title>
        <authorList>
            <person name="Pasternak Z."/>
            <person name="Pietrokovski S."/>
            <person name="Rotem O."/>
            <person name="Gophna U."/>
            <person name="Lurie-Weinberger M.N."/>
            <person name="Jurkevitch E."/>
        </authorList>
    </citation>
    <scope>NUCLEOTIDE SEQUENCE [LARGE SCALE GENOMIC DNA]</scope>
    <source>
        <strain evidence="2 3">JSS</strain>
    </source>
</reference>
<dbReference type="KEGG" id="bex:A11Q_1851"/>
<dbReference type="AlphaFoldDB" id="M4V9K2"/>
<dbReference type="EMBL" id="CP003537">
    <property type="protein sequence ID" value="AGH96067.1"/>
    <property type="molecule type" value="Genomic_DNA"/>
</dbReference>
<dbReference type="Proteomes" id="UP000012040">
    <property type="component" value="Chromosome"/>
</dbReference>
<evidence type="ECO:0000259" key="1">
    <source>
        <dbReference type="PROSITE" id="PS50910"/>
    </source>
</evidence>
<dbReference type="InterPro" id="IPR007842">
    <property type="entry name" value="HEPN_dom"/>
</dbReference>
<gene>
    <name evidence="2" type="ORF">A11Q_1851</name>
</gene>
<dbReference type="STRING" id="1184267.A11Q_1851"/>
<dbReference type="PATRIC" id="fig|1184267.3.peg.1874"/>
<accession>M4V9K2</accession>
<evidence type="ECO:0000313" key="2">
    <source>
        <dbReference type="EMBL" id="AGH96067.1"/>
    </source>
</evidence>
<sequence>MTKNLKKQLFPKEYAQELLRIAEGDLASALALSKVTTGRPENIVFIAQQAVEKYIKSVLVHLQIAFPLLHDLGVLVALLPDDKMPAEGFELMELNPFATVRRYQEGDIPLTKEEIEASLKVARNIAHWAKELTKL</sequence>
<protein>
    <recommendedName>
        <fullName evidence="1">HEPN domain-containing protein</fullName>
    </recommendedName>
</protein>
<dbReference type="HOGENOM" id="CLU_123170_0_1_7"/>
<dbReference type="Gene3D" id="1.20.120.330">
    <property type="entry name" value="Nucleotidyltransferases domain 2"/>
    <property type="match status" value="1"/>
</dbReference>
<dbReference type="OrthoDB" id="9808176at2"/>
<dbReference type="RefSeq" id="WP_015470557.1">
    <property type="nucleotide sequence ID" value="NC_020813.1"/>
</dbReference>
<name>M4V9K2_9BACT</name>
<evidence type="ECO:0000313" key="3">
    <source>
        <dbReference type="Proteomes" id="UP000012040"/>
    </source>
</evidence>
<keyword evidence="3" id="KW-1185">Reference proteome</keyword>
<proteinExistence type="predicted"/>
<dbReference type="Pfam" id="PF05168">
    <property type="entry name" value="HEPN"/>
    <property type="match status" value="1"/>
</dbReference>
<feature type="domain" description="HEPN" evidence="1">
    <location>
        <begin position="21"/>
        <end position="125"/>
    </location>
</feature>
<organism evidence="2 3">
    <name type="scientific">Pseudobdellovibrio exovorus JSS</name>
    <dbReference type="NCBI Taxonomy" id="1184267"/>
    <lineage>
        <taxon>Bacteria</taxon>
        <taxon>Pseudomonadati</taxon>
        <taxon>Bdellovibrionota</taxon>
        <taxon>Bdellovibrionia</taxon>
        <taxon>Bdellovibrionales</taxon>
        <taxon>Pseudobdellovibrionaceae</taxon>
        <taxon>Pseudobdellovibrio</taxon>
    </lineage>
</organism>